<feature type="non-terminal residue" evidence="1">
    <location>
        <position position="125"/>
    </location>
</feature>
<proteinExistence type="predicted"/>
<sequence length="125" mass="14219">LFNEILNNFLERFSDVEAIIVSDIEGFVIAGEKRKDAESDIELVSVLTTLINPVLERIRNEFSFKKFGTASFDTDEHRLLFITIDEERILSFIFNSMASVEKVAPYTYFLAEKTAQILNSGEGDT</sequence>
<reference evidence="1" key="1">
    <citation type="journal article" date="2014" name="Front. Microbiol.">
        <title>High frequency of phylogenetically diverse reductive dehalogenase-homologous genes in deep subseafloor sedimentary metagenomes.</title>
        <authorList>
            <person name="Kawai M."/>
            <person name="Futagami T."/>
            <person name="Toyoda A."/>
            <person name="Takaki Y."/>
            <person name="Nishi S."/>
            <person name="Hori S."/>
            <person name="Arai W."/>
            <person name="Tsubouchi T."/>
            <person name="Morono Y."/>
            <person name="Uchiyama I."/>
            <person name="Ito T."/>
            <person name="Fujiyama A."/>
            <person name="Inagaki F."/>
            <person name="Takami H."/>
        </authorList>
    </citation>
    <scope>NUCLEOTIDE SEQUENCE</scope>
    <source>
        <strain evidence="1">Expedition CK06-06</strain>
    </source>
</reference>
<dbReference type="AlphaFoldDB" id="X1EQH3"/>
<evidence type="ECO:0008006" key="2">
    <source>
        <dbReference type="Google" id="ProtNLM"/>
    </source>
</evidence>
<feature type="non-terminal residue" evidence="1">
    <location>
        <position position="1"/>
    </location>
</feature>
<evidence type="ECO:0000313" key="1">
    <source>
        <dbReference type="EMBL" id="GAH10903.1"/>
    </source>
</evidence>
<protein>
    <recommendedName>
        <fullName evidence="2">Roadblock/LAMTOR2 domain-containing protein</fullName>
    </recommendedName>
</protein>
<name>X1EQH3_9ZZZZ</name>
<comment type="caution">
    <text evidence="1">The sequence shown here is derived from an EMBL/GenBank/DDBJ whole genome shotgun (WGS) entry which is preliminary data.</text>
</comment>
<dbReference type="EMBL" id="BART01039126">
    <property type="protein sequence ID" value="GAH10903.1"/>
    <property type="molecule type" value="Genomic_DNA"/>
</dbReference>
<accession>X1EQH3</accession>
<gene>
    <name evidence="1" type="ORF">S01H4_64489</name>
</gene>
<dbReference type="Gene3D" id="3.30.450.30">
    <property type="entry name" value="Dynein light chain 2a, cytoplasmic"/>
    <property type="match status" value="1"/>
</dbReference>
<organism evidence="1">
    <name type="scientific">marine sediment metagenome</name>
    <dbReference type="NCBI Taxonomy" id="412755"/>
    <lineage>
        <taxon>unclassified sequences</taxon>
        <taxon>metagenomes</taxon>
        <taxon>ecological metagenomes</taxon>
    </lineage>
</organism>
<dbReference type="SUPFAM" id="SSF103196">
    <property type="entry name" value="Roadblock/LC7 domain"/>
    <property type="match status" value="1"/>
</dbReference>